<keyword evidence="2" id="KW-1185">Reference proteome</keyword>
<dbReference type="Proteomes" id="UP000019460">
    <property type="component" value="Unassembled WGS sequence"/>
</dbReference>
<dbReference type="eggNOG" id="COG0834">
    <property type="taxonomic scope" value="Bacteria"/>
</dbReference>
<reference evidence="1 2" key="1">
    <citation type="submission" date="2012-11" db="EMBL/GenBank/DDBJ databases">
        <title>Genome assembly of Thiorhodococcus sp. AK35.</title>
        <authorList>
            <person name="Nupur N."/>
            <person name="Khatri I."/>
            <person name="Subramanian S."/>
            <person name="Pinnaka A."/>
        </authorList>
    </citation>
    <scope>NUCLEOTIDE SEQUENCE [LARGE SCALE GENOMIC DNA]</scope>
    <source>
        <strain evidence="1 2">AK35</strain>
    </source>
</reference>
<gene>
    <name evidence="1" type="ORF">D779_3031</name>
</gene>
<evidence type="ECO:0000313" key="1">
    <source>
        <dbReference type="EMBL" id="EXJ14069.1"/>
    </source>
</evidence>
<comment type="caution">
    <text evidence="1">The sequence shown here is derived from an EMBL/GenBank/DDBJ whole genome shotgun (WGS) entry which is preliminary data.</text>
</comment>
<evidence type="ECO:0000313" key="2">
    <source>
        <dbReference type="Proteomes" id="UP000019460"/>
    </source>
</evidence>
<proteinExistence type="predicted"/>
<evidence type="ECO:0008006" key="3">
    <source>
        <dbReference type="Google" id="ProtNLM"/>
    </source>
</evidence>
<protein>
    <recommendedName>
        <fullName evidence="3">Solute-binding protein family 3/N-terminal domain-containing protein</fullName>
    </recommendedName>
</protein>
<sequence length="247" mass="27665">MLVLCAVWSHVHAAQDPQPYRVGVEDIDYRPYQNGLNGGFEGFGRELLDAFARDRGIRFEYRPMPPSRLLESLLHDRIDFKYPDDPDWHGALRQGYEIHYSRPIVGYLDGSLVPPERFGRPAAEIRRLGIVLGFTPAAWTQPIQAGRVALMENADFSALFQQAMTGRVDAAYADVRVARAQSQRLFGSPDLLVYDPGLPHASGHYRLSSIRHAGLIEDFDRWLAANAALVSRLERQAGLLDPPGSLD</sequence>
<name>W9V407_9GAMM</name>
<dbReference type="STRING" id="1249627.D779_3031"/>
<organism evidence="1 2">
    <name type="scientific">Imhoffiella purpurea</name>
    <dbReference type="NCBI Taxonomy" id="1249627"/>
    <lineage>
        <taxon>Bacteria</taxon>
        <taxon>Pseudomonadati</taxon>
        <taxon>Pseudomonadota</taxon>
        <taxon>Gammaproteobacteria</taxon>
        <taxon>Chromatiales</taxon>
        <taxon>Chromatiaceae</taxon>
        <taxon>Imhoffiella</taxon>
    </lineage>
</organism>
<dbReference type="SUPFAM" id="SSF53850">
    <property type="entry name" value="Periplasmic binding protein-like II"/>
    <property type="match status" value="1"/>
</dbReference>
<dbReference type="Gene3D" id="3.40.190.10">
    <property type="entry name" value="Periplasmic binding protein-like II"/>
    <property type="match status" value="1"/>
</dbReference>
<dbReference type="EMBL" id="AONC01000049">
    <property type="protein sequence ID" value="EXJ14069.1"/>
    <property type="molecule type" value="Genomic_DNA"/>
</dbReference>
<dbReference type="AlphaFoldDB" id="W9V407"/>
<accession>W9V407</accession>